<dbReference type="AlphaFoldDB" id="A0A7R9FT94"/>
<evidence type="ECO:0000256" key="4">
    <source>
        <dbReference type="ARBA" id="ARBA00021095"/>
    </source>
</evidence>
<dbReference type="InterPro" id="IPR001516">
    <property type="entry name" value="Proton_antipo_N"/>
</dbReference>
<evidence type="ECO:0000256" key="2">
    <source>
        <dbReference type="ARBA" id="ARBA00004141"/>
    </source>
</evidence>
<evidence type="ECO:0000256" key="8">
    <source>
        <dbReference type="ARBA" id="ARBA00022989"/>
    </source>
</evidence>
<dbReference type="GO" id="GO:0008137">
    <property type="term" value="F:NADH dehydrogenase (ubiquinone) activity"/>
    <property type="evidence" value="ECO:0007669"/>
    <property type="project" value="UniProtKB-EC"/>
</dbReference>
<evidence type="ECO:0000313" key="17">
    <source>
        <dbReference type="Proteomes" id="UP000677054"/>
    </source>
</evidence>
<feature type="transmembrane region" description="Helical" evidence="13">
    <location>
        <begin position="6"/>
        <end position="31"/>
    </location>
</feature>
<evidence type="ECO:0000256" key="3">
    <source>
        <dbReference type="ARBA" id="ARBA00012944"/>
    </source>
</evidence>
<gene>
    <name evidence="16" type="ORF">DSTB1V02_LOCUS13767</name>
</gene>
<keyword evidence="9 13" id="KW-0472">Membrane</keyword>
<dbReference type="GO" id="GO:0015990">
    <property type="term" value="P:electron transport coupled proton transport"/>
    <property type="evidence" value="ECO:0007669"/>
    <property type="project" value="TreeGrafter"/>
</dbReference>
<feature type="transmembrane region" description="Helical" evidence="13">
    <location>
        <begin position="459"/>
        <end position="482"/>
    </location>
</feature>
<keyword evidence="17" id="KW-1185">Reference proteome</keyword>
<dbReference type="Pfam" id="PF00499">
    <property type="entry name" value="Oxidored_q3"/>
    <property type="match status" value="1"/>
</dbReference>
<dbReference type="Gene3D" id="1.20.120.1200">
    <property type="entry name" value="NADH-ubiquinone/plastoquinone oxidoreductase chain 6, subunit NuoJ"/>
    <property type="match status" value="1"/>
</dbReference>
<dbReference type="InterPro" id="IPR001133">
    <property type="entry name" value="NADH_UbQ_OxRdtase_chain4L/K"/>
</dbReference>
<keyword evidence="6 13" id="KW-0812">Transmembrane</keyword>
<dbReference type="InterPro" id="IPR001457">
    <property type="entry name" value="NADH_UbQ/plastoQ_OxRdtase_su6"/>
</dbReference>
<dbReference type="PANTHER" id="PTHR42829">
    <property type="entry name" value="NADH-UBIQUINONE OXIDOREDUCTASE CHAIN 5"/>
    <property type="match status" value="1"/>
</dbReference>
<dbReference type="Proteomes" id="UP000677054">
    <property type="component" value="Unassembled WGS sequence"/>
</dbReference>
<evidence type="ECO:0000256" key="6">
    <source>
        <dbReference type="ARBA" id="ARBA00022692"/>
    </source>
</evidence>
<evidence type="ECO:0000256" key="13">
    <source>
        <dbReference type="SAM" id="Phobius"/>
    </source>
</evidence>
<evidence type="ECO:0000256" key="11">
    <source>
        <dbReference type="ARBA" id="ARBA00031027"/>
    </source>
</evidence>
<protein>
    <recommendedName>
        <fullName evidence="5">NADH-ubiquinone oxidoreductase chain 5</fullName>
        <ecNumber evidence="3">7.1.1.2</ecNumber>
    </recommendedName>
    <alternativeName>
        <fullName evidence="11">NADH dehydrogenase subunit 5</fullName>
    </alternativeName>
    <alternativeName>
        <fullName evidence="10">NADH dehydrogenase subunit 6</fullName>
    </alternativeName>
    <alternativeName>
        <fullName evidence="4">NADH-ubiquinone oxidoreductase chain 6</fullName>
    </alternativeName>
</protein>
<feature type="transmembrane region" description="Helical" evidence="13">
    <location>
        <begin position="43"/>
        <end position="64"/>
    </location>
</feature>
<dbReference type="PRINTS" id="PR01434">
    <property type="entry name" value="NADHDHGNASE5"/>
</dbReference>
<dbReference type="GO" id="GO:0003954">
    <property type="term" value="F:NADH dehydrogenase activity"/>
    <property type="evidence" value="ECO:0007669"/>
    <property type="project" value="TreeGrafter"/>
</dbReference>
<evidence type="ECO:0000313" key="16">
    <source>
        <dbReference type="EMBL" id="CAD7254021.1"/>
    </source>
</evidence>
<feature type="transmembrane region" description="Helical" evidence="13">
    <location>
        <begin position="503"/>
        <end position="523"/>
    </location>
</feature>
<dbReference type="PRINTS" id="PR01435">
    <property type="entry name" value="NPOXDRDTASE5"/>
</dbReference>
<evidence type="ECO:0000259" key="14">
    <source>
        <dbReference type="Pfam" id="PF00361"/>
    </source>
</evidence>
<feature type="transmembrane region" description="Helical" evidence="13">
    <location>
        <begin position="306"/>
        <end position="324"/>
    </location>
</feature>
<feature type="domain" description="NADH:quinone oxidoreductase/Mrp antiporter transmembrane" evidence="14">
    <location>
        <begin position="343"/>
        <end position="471"/>
    </location>
</feature>
<organism evidence="16">
    <name type="scientific">Darwinula stevensoni</name>
    <dbReference type="NCBI Taxonomy" id="69355"/>
    <lineage>
        <taxon>Eukaryota</taxon>
        <taxon>Metazoa</taxon>
        <taxon>Ecdysozoa</taxon>
        <taxon>Arthropoda</taxon>
        <taxon>Crustacea</taxon>
        <taxon>Oligostraca</taxon>
        <taxon>Ostracoda</taxon>
        <taxon>Podocopa</taxon>
        <taxon>Podocopida</taxon>
        <taxon>Darwinulocopina</taxon>
        <taxon>Darwinuloidea</taxon>
        <taxon>Darwinulidae</taxon>
        <taxon>Darwinula</taxon>
    </lineage>
</organism>
<dbReference type="InterPro" id="IPR003945">
    <property type="entry name" value="NU5C-like"/>
</dbReference>
<reference evidence="16" key="1">
    <citation type="submission" date="2020-11" db="EMBL/GenBank/DDBJ databases">
        <authorList>
            <person name="Tran Van P."/>
        </authorList>
    </citation>
    <scope>NUCLEOTIDE SEQUENCE</scope>
</reference>
<sequence>MLNAQFLAVVHVIVYAGAIMVLFLYVIMFLNMSTPITIRKSKLVMGIAVFTGLLLCFVLTTALWSTDFGSNPAVVDQNIGLASTLGKVLFKEFLIPFEVSSVLFLSAMVGVLLRRNLINVFLSIELMLNSVNLLAVAFSVYHNDPNGQAFVFFVMVVAAAEVAVDILHNLPVVALLLPLIGFLGYLWYGRWLSEKQAGTLASSWVVVSFILSVVLFFEVSSTSTAVHIHLFDWINTGKFHVPFALQVDQLSVIMMLLITGVGSLIHIYSIGYMHGDAGFNRFFSYLNLFIFFMLVLVMANNYVLMFAGWEGVGLCSYLLIGFWYKNHDYNAAANKAFIMNRIGLIAFKQNDIKKVLAYSTVSQLGLMFFALGLGAYGAAFFHLLTHAFFKALLFLGAGSVIHGLNGEQDIRNMGGLKRYMKSTHIVFLIGVLAIIALPPFAGFFSKDNILTAAFIKSPLLWVMALISGLLTVFYMLRLYFVVFQGKERMDSKVASQIHESPMVMLFPLFVLAILSVFGGLMNIPELFHGTKWLENFITPIVSMSDVHLDHSTEWMLLGFSLVAILVVGYIAYHKYVRSSIVPESDIQTDQMPLGRLLKEKFYVDELYNAIIVKPIFSISKMVMSFFEEKVIHQITNGSGQLTLFLSGALRKTQNGFISYYLFAMALGVL</sequence>
<dbReference type="Pfam" id="PF00662">
    <property type="entry name" value="Proton_antipo_N"/>
    <property type="match status" value="1"/>
</dbReference>
<dbReference type="EC" id="7.1.1.2" evidence="3"/>
<dbReference type="OrthoDB" id="6370421at2759"/>
<feature type="transmembrane region" description="Helical" evidence="13">
    <location>
        <begin position="355"/>
        <end position="381"/>
    </location>
</feature>
<keyword evidence="7" id="KW-0249">Electron transport</keyword>
<keyword evidence="8 13" id="KW-1133">Transmembrane helix</keyword>
<dbReference type="NCBIfam" id="NF004320">
    <property type="entry name" value="PRK05715.1-2"/>
    <property type="match status" value="1"/>
</dbReference>
<evidence type="ECO:0000259" key="15">
    <source>
        <dbReference type="Pfam" id="PF00662"/>
    </source>
</evidence>
<dbReference type="Gene3D" id="1.20.5.2700">
    <property type="match status" value="1"/>
</dbReference>
<name>A0A7R9FT94_9CRUS</name>
<dbReference type="InterPro" id="IPR042106">
    <property type="entry name" value="Nuo/plastoQ_OxRdtase_6_NuoJ"/>
</dbReference>
<evidence type="ECO:0000256" key="5">
    <source>
        <dbReference type="ARBA" id="ARBA00021096"/>
    </source>
</evidence>
<dbReference type="InterPro" id="IPR001750">
    <property type="entry name" value="ND/Mrp_TM"/>
</dbReference>
<dbReference type="PANTHER" id="PTHR42829:SF2">
    <property type="entry name" value="NADH-UBIQUINONE OXIDOREDUCTASE CHAIN 5"/>
    <property type="match status" value="1"/>
</dbReference>
<feature type="domain" description="NADH-Ubiquinone oxidoreductase (complex I) chain 5 N-terminal" evidence="15">
    <location>
        <begin position="233"/>
        <end position="283"/>
    </location>
</feature>
<dbReference type="EMBL" id="LR907001">
    <property type="protein sequence ID" value="CAD7254021.1"/>
    <property type="molecule type" value="Genomic_DNA"/>
</dbReference>
<dbReference type="Pfam" id="PF00361">
    <property type="entry name" value="Proton_antipo_M"/>
    <property type="match status" value="1"/>
</dbReference>
<feature type="transmembrane region" description="Helical" evidence="13">
    <location>
        <begin position="554"/>
        <end position="572"/>
    </location>
</feature>
<feature type="non-terminal residue" evidence="16">
    <location>
        <position position="1"/>
    </location>
</feature>
<dbReference type="HAMAP" id="MF_01456">
    <property type="entry name" value="NDH1_NuoK"/>
    <property type="match status" value="1"/>
</dbReference>
<proteinExistence type="inferred from homology"/>
<feature type="transmembrane region" description="Helical" evidence="13">
    <location>
        <begin position="200"/>
        <end position="217"/>
    </location>
</feature>
<comment type="subcellular location">
    <subcellularLocation>
        <location evidence="2">Membrane</location>
        <topology evidence="2">Multi-pass membrane protein</topology>
    </subcellularLocation>
</comment>
<evidence type="ECO:0000256" key="1">
    <source>
        <dbReference type="ARBA" id="ARBA00003257"/>
    </source>
</evidence>
<dbReference type="GO" id="GO:0016020">
    <property type="term" value="C:membrane"/>
    <property type="evidence" value="ECO:0007669"/>
    <property type="project" value="UniProtKB-SubCell"/>
</dbReference>
<feature type="transmembrane region" description="Helical" evidence="13">
    <location>
        <begin position="93"/>
        <end position="113"/>
    </location>
</feature>
<feature type="transmembrane region" description="Helical" evidence="13">
    <location>
        <begin position="250"/>
        <end position="270"/>
    </location>
</feature>
<dbReference type="GO" id="GO:0042773">
    <property type="term" value="P:ATP synthesis coupled electron transport"/>
    <property type="evidence" value="ECO:0007669"/>
    <property type="project" value="InterPro"/>
</dbReference>
<comment type="catalytic activity">
    <reaction evidence="12">
        <text>a ubiquinone + NADH + 5 H(+)(in) = a ubiquinol + NAD(+) + 4 H(+)(out)</text>
        <dbReference type="Rhea" id="RHEA:29091"/>
        <dbReference type="Rhea" id="RHEA-COMP:9565"/>
        <dbReference type="Rhea" id="RHEA-COMP:9566"/>
        <dbReference type="ChEBI" id="CHEBI:15378"/>
        <dbReference type="ChEBI" id="CHEBI:16389"/>
        <dbReference type="ChEBI" id="CHEBI:17976"/>
        <dbReference type="ChEBI" id="CHEBI:57540"/>
        <dbReference type="ChEBI" id="CHEBI:57945"/>
        <dbReference type="EC" id="7.1.1.2"/>
    </reaction>
</comment>
<feature type="transmembrane region" description="Helical" evidence="13">
    <location>
        <begin position="282"/>
        <end position="300"/>
    </location>
</feature>
<evidence type="ECO:0000256" key="7">
    <source>
        <dbReference type="ARBA" id="ARBA00022982"/>
    </source>
</evidence>
<feature type="transmembrane region" description="Helical" evidence="13">
    <location>
        <begin position="120"/>
        <end position="141"/>
    </location>
</feature>
<evidence type="ECO:0000256" key="12">
    <source>
        <dbReference type="ARBA" id="ARBA00049551"/>
    </source>
</evidence>
<feature type="transmembrane region" description="Helical" evidence="13">
    <location>
        <begin position="170"/>
        <end position="188"/>
    </location>
</feature>
<keyword evidence="7" id="KW-0813">Transport</keyword>
<feature type="transmembrane region" description="Helical" evidence="13">
    <location>
        <begin position="425"/>
        <end position="444"/>
    </location>
</feature>
<feature type="transmembrane region" description="Helical" evidence="13">
    <location>
        <begin position="387"/>
        <end position="404"/>
    </location>
</feature>
<accession>A0A7R9FT94</accession>
<comment type="function">
    <text evidence="1">Core subunit of the mitochondrial membrane respiratory chain NADH dehydrogenase (Complex I) that is believed to belong to the minimal assembly required for catalysis. Complex I functions in the transfer of electrons from NADH to the respiratory chain. The immediate electron acceptor for the enzyme is believed to be ubiquinone.</text>
</comment>
<dbReference type="EMBL" id="CAJPEV010007484">
    <property type="protein sequence ID" value="CAG0904781.1"/>
    <property type="molecule type" value="Genomic_DNA"/>
</dbReference>
<evidence type="ECO:0000256" key="10">
    <source>
        <dbReference type="ARBA" id="ARBA00031019"/>
    </source>
</evidence>
<evidence type="ECO:0000256" key="9">
    <source>
        <dbReference type="ARBA" id="ARBA00023136"/>
    </source>
</evidence>